<dbReference type="AlphaFoldDB" id="A5Z710"/>
<reference evidence="2 3" key="2">
    <citation type="submission" date="2007-04" db="EMBL/GenBank/DDBJ databases">
        <title>Draft genome sequence of Eubacterium ventriosum (ATCC 27560).</title>
        <authorList>
            <person name="Sudarsanam P."/>
            <person name="Ley R."/>
            <person name="Guruge J."/>
            <person name="Turnbaugh P.J."/>
            <person name="Mahowald M."/>
            <person name="Liep D."/>
            <person name="Gordon J."/>
        </authorList>
    </citation>
    <scope>NUCLEOTIDE SEQUENCE [LARGE SCALE GENOMIC DNA]</scope>
    <source>
        <strain evidence="2 3">ATCC 27560</strain>
    </source>
</reference>
<comment type="caution">
    <text evidence="2">The sequence shown here is derived from an EMBL/GenBank/DDBJ whole genome shotgun (WGS) entry which is preliminary data.</text>
</comment>
<evidence type="ECO:0000313" key="3">
    <source>
        <dbReference type="Proteomes" id="UP000006000"/>
    </source>
</evidence>
<evidence type="ECO:0000313" key="2">
    <source>
        <dbReference type="EMBL" id="EDM51166.1"/>
    </source>
</evidence>
<name>A5Z710_9FIRM</name>
<sequence>MSFRNTNPLATSWTLVEMIILALTGKVLLIGNLVAPATENTHILLVFSSTLINIT</sequence>
<organism evidence="2 3">
    <name type="scientific">Eubacterium ventriosum ATCC 27560</name>
    <dbReference type="NCBI Taxonomy" id="411463"/>
    <lineage>
        <taxon>Bacteria</taxon>
        <taxon>Bacillati</taxon>
        <taxon>Bacillota</taxon>
        <taxon>Clostridia</taxon>
        <taxon>Eubacteriales</taxon>
        <taxon>Eubacteriaceae</taxon>
        <taxon>Eubacterium</taxon>
    </lineage>
</organism>
<gene>
    <name evidence="2" type="ORF">EUBVEN_01493</name>
</gene>
<dbReference type="Proteomes" id="UP000006000">
    <property type="component" value="Unassembled WGS sequence"/>
</dbReference>
<dbReference type="EMBL" id="AAVL02000034">
    <property type="protein sequence ID" value="EDM51166.1"/>
    <property type="molecule type" value="Genomic_DNA"/>
</dbReference>
<accession>A5Z710</accession>
<feature type="transmembrane region" description="Helical" evidence="1">
    <location>
        <begin position="12"/>
        <end position="35"/>
    </location>
</feature>
<keyword evidence="1" id="KW-0812">Transmembrane</keyword>
<keyword evidence="1" id="KW-1133">Transmembrane helix</keyword>
<evidence type="ECO:0000256" key="1">
    <source>
        <dbReference type="SAM" id="Phobius"/>
    </source>
</evidence>
<proteinExistence type="predicted"/>
<reference evidence="2 3" key="1">
    <citation type="submission" date="2007-03" db="EMBL/GenBank/DDBJ databases">
        <authorList>
            <person name="Fulton L."/>
            <person name="Clifton S."/>
            <person name="Fulton B."/>
            <person name="Xu J."/>
            <person name="Minx P."/>
            <person name="Pepin K.H."/>
            <person name="Johnson M."/>
            <person name="Thiruvilangam P."/>
            <person name="Bhonagiri V."/>
            <person name="Nash W.E."/>
            <person name="Mardis E.R."/>
            <person name="Wilson R.K."/>
        </authorList>
    </citation>
    <scope>NUCLEOTIDE SEQUENCE [LARGE SCALE GENOMIC DNA]</scope>
    <source>
        <strain evidence="2 3">ATCC 27560</strain>
    </source>
</reference>
<protein>
    <submittedName>
        <fullName evidence="2">Uncharacterized protein</fullName>
    </submittedName>
</protein>
<dbReference type="HOGENOM" id="CLU_3025536_0_0_9"/>
<keyword evidence="1" id="KW-0472">Membrane</keyword>